<keyword evidence="1" id="KW-1133">Transmembrane helix</keyword>
<name>C0FQV5_9FIRM</name>
<evidence type="ECO:0000313" key="2">
    <source>
        <dbReference type="EMBL" id="EEG95034.1"/>
    </source>
</evidence>
<comment type="caution">
    <text evidence="2">The sequence shown here is derived from an EMBL/GenBank/DDBJ whole genome shotgun (WGS) entry which is preliminary data.</text>
</comment>
<keyword evidence="1" id="KW-0472">Membrane</keyword>
<dbReference type="EMBL" id="ACFY01000048">
    <property type="protein sequence ID" value="EEG95034.1"/>
    <property type="molecule type" value="Genomic_DNA"/>
</dbReference>
<sequence length="45" mass="5082">MLRWIIFISWCGQGIAFLLPVVDFGQKKSRKPFLISCLVVSLVGD</sequence>
<protein>
    <submittedName>
        <fullName evidence="2">Uncharacterized protein</fullName>
    </submittedName>
</protein>
<accession>C0FQV5</accession>
<gene>
    <name evidence="2" type="ORF">ROSEINA2194_01108</name>
</gene>
<evidence type="ECO:0000256" key="1">
    <source>
        <dbReference type="SAM" id="Phobius"/>
    </source>
</evidence>
<dbReference type="Proteomes" id="UP000003561">
    <property type="component" value="Unassembled WGS sequence"/>
</dbReference>
<keyword evidence="1" id="KW-0812">Transmembrane</keyword>
<dbReference type="AlphaFoldDB" id="C0FQV5"/>
<feature type="transmembrane region" description="Helical" evidence="1">
    <location>
        <begin position="6"/>
        <end position="25"/>
    </location>
</feature>
<organism evidence="2 3">
    <name type="scientific">Roseburia inulinivorans DSM 16841</name>
    <dbReference type="NCBI Taxonomy" id="622312"/>
    <lineage>
        <taxon>Bacteria</taxon>
        <taxon>Bacillati</taxon>
        <taxon>Bacillota</taxon>
        <taxon>Clostridia</taxon>
        <taxon>Lachnospirales</taxon>
        <taxon>Lachnospiraceae</taxon>
        <taxon>Roseburia</taxon>
    </lineage>
</organism>
<proteinExistence type="predicted"/>
<reference evidence="2 3" key="1">
    <citation type="submission" date="2009-02" db="EMBL/GenBank/DDBJ databases">
        <authorList>
            <person name="Fulton L."/>
            <person name="Clifton S."/>
            <person name="Fulton B."/>
            <person name="Xu J."/>
            <person name="Minx P."/>
            <person name="Pepin K.H."/>
            <person name="Johnson M."/>
            <person name="Bhonagiri V."/>
            <person name="Nash W.E."/>
            <person name="Mardis E.R."/>
            <person name="Wilson R.K."/>
        </authorList>
    </citation>
    <scope>NUCLEOTIDE SEQUENCE [LARGE SCALE GENOMIC DNA]</scope>
    <source>
        <strain evidence="2 3">DSM 16841</strain>
    </source>
</reference>
<reference evidence="2 3" key="2">
    <citation type="submission" date="2009-03" db="EMBL/GenBank/DDBJ databases">
        <title>Draft genome sequence of Roseburia inulinivorans (DSM 16841).</title>
        <authorList>
            <person name="Sudarsanam P."/>
            <person name="Ley R."/>
            <person name="Guruge J."/>
            <person name="Turnbaugh P.J."/>
            <person name="Mahowald M."/>
            <person name="Liep D."/>
            <person name="Gordon J."/>
        </authorList>
    </citation>
    <scope>NUCLEOTIDE SEQUENCE [LARGE SCALE GENOMIC DNA]</scope>
    <source>
        <strain evidence="2 3">DSM 16841</strain>
    </source>
</reference>
<evidence type="ECO:0000313" key="3">
    <source>
        <dbReference type="Proteomes" id="UP000003561"/>
    </source>
</evidence>